<dbReference type="EMBL" id="GBRH01273319">
    <property type="protein sequence ID" value="JAD24576.1"/>
    <property type="molecule type" value="Transcribed_RNA"/>
</dbReference>
<dbReference type="GO" id="GO:0004300">
    <property type="term" value="F:enoyl-CoA hydratase activity"/>
    <property type="evidence" value="ECO:0007669"/>
    <property type="project" value="TreeGrafter"/>
</dbReference>
<feature type="domain" description="MaoC-like" evidence="1">
    <location>
        <begin position="8"/>
        <end position="52"/>
    </location>
</feature>
<reference evidence="2" key="2">
    <citation type="journal article" date="2015" name="Data Brief">
        <title>Shoot transcriptome of the giant reed, Arundo donax.</title>
        <authorList>
            <person name="Barrero R.A."/>
            <person name="Guerrero F.D."/>
            <person name="Moolhuijzen P."/>
            <person name="Goolsby J.A."/>
            <person name="Tidwell J."/>
            <person name="Bellgard S.E."/>
            <person name="Bellgard M.I."/>
        </authorList>
    </citation>
    <scope>NUCLEOTIDE SEQUENCE</scope>
    <source>
        <tissue evidence="2">Shoot tissue taken approximately 20 cm above the soil surface</tissue>
    </source>
</reference>
<evidence type="ECO:0000259" key="1">
    <source>
        <dbReference type="Pfam" id="PF01575"/>
    </source>
</evidence>
<dbReference type="GO" id="GO:0003857">
    <property type="term" value="F:(3S)-3-hydroxyacyl-CoA dehydrogenase (NAD+) activity"/>
    <property type="evidence" value="ECO:0007669"/>
    <property type="project" value="TreeGrafter"/>
</dbReference>
<dbReference type="GO" id="GO:0006635">
    <property type="term" value="P:fatty acid beta-oxidation"/>
    <property type="evidence" value="ECO:0007669"/>
    <property type="project" value="TreeGrafter"/>
</dbReference>
<dbReference type="GO" id="GO:0044594">
    <property type="term" value="F:17-beta-hydroxysteroid dehydrogenase (NAD+) activity"/>
    <property type="evidence" value="ECO:0007669"/>
    <property type="project" value="TreeGrafter"/>
</dbReference>
<reference evidence="2" key="1">
    <citation type="submission" date="2014-09" db="EMBL/GenBank/DDBJ databases">
        <authorList>
            <person name="Magalhaes I.L.F."/>
            <person name="Oliveira U."/>
            <person name="Santos F.R."/>
            <person name="Vidigal T.H.D.A."/>
            <person name="Brescovit A.D."/>
            <person name="Santos A.J."/>
        </authorList>
    </citation>
    <scope>NUCLEOTIDE SEQUENCE</scope>
    <source>
        <tissue evidence="2">Shoot tissue taken approximately 20 cm above the soil surface</tissue>
    </source>
</reference>
<evidence type="ECO:0000313" key="2">
    <source>
        <dbReference type="EMBL" id="JAD24576.1"/>
    </source>
</evidence>
<dbReference type="Pfam" id="PF01575">
    <property type="entry name" value="MaoC_dehydratas"/>
    <property type="match status" value="1"/>
</dbReference>
<dbReference type="SUPFAM" id="SSF54637">
    <property type="entry name" value="Thioesterase/thiol ester dehydrase-isomerase"/>
    <property type="match status" value="1"/>
</dbReference>
<dbReference type="PANTHER" id="PTHR13078">
    <property type="entry name" value="PEROXISOMAL MULTIFUNCTIONAL ENZYME TYPE 2-RELATED"/>
    <property type="match status" value="1"/>
</dbReference>
<dbReference type="PANTHER" id="PTHR13078:SF58">
    <property type="entry name" value="ENOYL-COA HYDRATASE 2 PEROXISOMAL"/>
    <property type="match status" value="1"/>
</dbReference>
<sequence>MRSFCNMEPTAVKSISCRFLHHVYPGETLVTEMWPQGQRVYYKTKVKERGRAVLSGFVLLNHILSSL</sequence>
<protein>
    <recommendedName>
        <fullName evidence="1">MaoC-like domain-containing protein</fullName>
    </recommendedName>
</protein>
<dbReference type="GO" id="GO:0005777">
    <property type="term" value="C:peroxisome"/>
    <property type="evidence" value="ECO:0007669"/>
    <property type="project" value="TreeGrafter"/>
</dbReference>
<proteinExistence type="predicted"/>
<name>A0A0A8YEL4_ARUDO</name>
<dbReference type="AlphaFoldDB" id="A0A0A8YEL4"/>
<dbReference type="Gene3D" id="3.10.129.10">
    <property type="entry name" value="Hotdog Thioesterase"/>
    <property type="match status" value="1"/>
</dbReference>
<dbReference type="InterPro" id="IPR029069">
    <property type="entry name" value="HotDog_dom_sf"/>
</dbReference>
<organism evidence="2">
    <name type="scientific">Arundo donax</name>
    <name type="common">Giant reed</name>
    <name type="synonym">Donax arundinaceus</name>
    <dbReference type="NCBI Taxonomy" id="35708"/>
    <lineage>
        <taxon>Eukaryota</taxon>
        <taxon>Viridiplantae</taxon>
        <taxon>Streptophyta</taxon>
        <taxon>Embryophyta</taxon>
        <taxon>Tracheophyta</taxon>
        <taxon>Spermatophyta</taxon>
        <taxon>Magnoliopsida</taxon>
        <taxon>Liliopsida</taxon>
        <taxon>Poales</taxon>
        <taxon>Poaceae</taxon>
        <taxon>PACMAD clade</taxon>
        <taxon>Arundinoideae</taxon>
        <taxon>Arundineae</taxon>
        <taxon>Arundo</taxon>
    </lineage>
</organism>
<dbReference type="InterPro" id="IPR002539">
    <property type="entry name" value="MaoC-like_dom"/>
</dbReference>
<accession>A0A0A8YEL4</accession>